<keyword evidence="5" id="KW-1185">Reference proteome</keyword>
<dbReference type="PANTHER" id="PTHR23028:SF53">
    <property type="entry name" value="ACYL_TRANSF_3 DOMAIN-CONTAINING PROTEIN"/>
    <property type="match status" value="1"/>
</dbReference>
<feature type="transmembrane region" description="Helical" evidence="1">
    <location>
        <begin position="192"/>
        <end position="210"/>
    </location>
</feature>
<feature type="transmembrane region" description="Helical" evidence="1">
    <location>
        <begin position="31"/>
        <end position="51"/>
    </location>
</feature>
<keyword evidence="1" id="KW-1133">Transmembrane helix</keyword>
<dbReference type="RefSeq" id="WP_085417433.1">
    <property type="nucleotide sequence ID" value="NZ_CAUJPY010000040.1"/>
</dbReference>
<dbReference type="PANTHER" id="PTHR23028">
    <property type="entry name" value="ACETYLTRANSFERASE"/>
    <property type="match status" value="1"/>
</dbReference>
<keyword evidence="4" id="KW-0012">Acyltransferase</keyword>
<dbReference type="EC" id="6.2.1.3" evidence="4"/>
<dbReference type="AlphaFoldDB" id="A0A1X3CSI5"/>
<evidence type="ECO:0000259" key="2">
    <source>
        <dbReference type="Pfam" id="PF01757"/>
    </source>
</evidence>
<dbReference type="OrthoDB" id="9814807at2"/>
<proteinExistence type="predicted"/>
<accession>A0A1X3CSI5</accession>
<dbReference type="GO" id="GO:0016020">
    <property type="term" value="C:membrane"/>
    <property type="evidence" value="ECO:0007669"/>
    <property type="project" value="TreeGrafter"/>
</dbReference>
<feature type="domain" description="Acyltransferase 3" evidence="2">
    <location>
        <begin position="6"/>
        <end position="320"/>
    </location>
</feature>
<dbReference type="Proteomes" id="UP000279284">
    <property type="component" value="Chromosome"/>
</dbReference>
<keyword evidence="4" id="KW-0808">Transferase</keyword>
<feature type="transmembrane region" description="Helical" evidence="1">
    <location>
        <begin position="72"/>
        <end position="91"/>
    </location>
</feature>
<gene>
    <name evidence="4" type="primary">oatA</name>
    <name evidence="4" type="ORF">NCTC10296_00800</name>
</gene>
<feature type="transmembrane region" description="Helical" evidence="1">
    <location>
        <begin position="274"/>
        <end position="293"/>
    </location>
</feature>
<evidence type="ECO:0000256" key="1">
    <source>
        <dbReference type="SAM" id="Phobius"/>
    </source>
</evidence>
<dbReference type="GO" id="GO:0009103">
    <property type="term" value="P:lipopolysaccharide biosynthetic process"/>
    <property type="evidence" value="ECO:0007669"/>
    <property type="project" value="TreeGrafter"/>
</dbReference>
<feature type="transmembrane region" description="Helical" evidence="1">
    <location>
        <begin position="217"/>
        <end position="237"/>
    </location>
</feature>
<evidence type="ECO:0000259" key="3">
    <source>
        <dbReference type="Pfam" id="PF19040"/>
    </source>
</evidence>
<dbReference type="GO" id="GO:0016747">
    <property type="term" value="F:acyltransferase activity, transferring groups other than amino-acyl groups"/>
    <property type="evidence" value="ECO:0007669"/>
    <property type="project" value="InterPro"/>
</dbReference>
<reference evidence="4 5" key="1">
    <citation type="submission" date="2018-12" db="EMBL/GenBank/DDBJ databases">
        <authorList>
            <consortium name="Pathogen Informatics"/>
        </authorList>
    </citation>
    <scope>NUCLEOTIDE SEQUENCE [LARGE SCALE GENOMIC DNA]</scope>
    <source>
        <strain evidence="4 5">NCTC10296</strain>
    </source>
</reference>
<dbReference type="GO" id="GO:0004467">
    <property type="term" value="F:long-chain fatty acid-CoA ligase activity"/>
    <property type="evidence" value="ECO:0007669"/>
    <property type="project" value="UniProtKB-EC"/>
</dbReference>
<feature type="transmembrane region" description="Helical" evidence="1">
    <location>
        <begin position="243"/>
        <end position="262"/>
    </location>
</feature>
<sequence length="620" mass="70449">MKYRSEIDGLRAIAVVSVILFHAGLPFLSGGYVGVDIFFVISGYLISTIIFDEVEQKRFSFITFYERRARRIVPALSLIMLCSILPAYLLLQPADLISFGKSLIAIPVFLSNVLFWSERSYFGSATELKPLIHTWSLAVEEQFYLLYPVFVIAIFKWFKKYLAVILVVALVLSLVASYYVTRLHFETGFFLPFTRAWEMLLGGMAALLIRNRIVEKYPFNGTVVSLIGLAMMVYSIVAFDDKTIFPGIAAAVPVIGTFLVLVSPQQGNWVHKFLSNKLFVFLGLTSYSLYLWHQPIFAYINHMQLGHGWLYASIILVVILSAISYRWVETPFRNKQLMTRKTVFSFTLITSVFFIIVGGIIVWNKGFVNRYNEADQKILSSVAGAGEYNSKRFDDAKLVEFEGEGKRKIFLVGDSFAKDFMNLIYESGQDKRFSFSTKQINSECGNIYVPFDKDAHIPPIRRLRCDSIGWFESDKVKQRMQEADEIWLVGKWQAWVVPYIRPSIEQMEKDFRKPVKVFGIKDFGKSSPVVAMKVPADKRLSYTQPAAQEAVDVEQKMRENVPAEKFRSLLSLYCGKDFATCPMFTGDGSLISQDGGHLTEPGAAYLADKLIPLLEDTQGR</sequence>
<dbReference type="InterPro" id="IPR043968">
    <property type="entry name" value="SGNH"/>
</dbReference>
<dbReference type="KEGG" id="nci:NCTC10296_00800"/>
<name>A0A1X3CSI5_9NEIS</name>
<dbReference type="Pfam" id="PF19040">
    <property type="entry name" value="SGNH"/>
    <property type="match status" value="1"/>
</dbReference>
<feature type="domain" description="SGNH" evidence="3">
    <location>
        <begin position="398"/>
        <end position="611"/>
    </location>
</feature>
<feature type="transmembrane region" description="Helical" evidence="1">
    <location>
        <begin position="305"/>
        <end position="323"/>
    </location>
</feature>
<dbReference type="Pfam" id="PF01757">
    <property type="entry name" value="Acyl_transf_3"/>
    <property type="match status" value="1"/>
</dbReference>
<evidence type="ECO:0000313" key="4">
    <source>
        <dbReference type="EMBL" id="VEF00330.1"/>
    </source>
</evidence>
<dbReference type="STRING" id="493.BWD07_10870"/>
<feature type="transmembrane region" description="Helical" evidence="1">
    <location>
        <begin position="161"/>
        <end position="180"/>
    </location>
</feature>
<feature type="transmembrane region" description="Helical" evidence="1">
    <location>
        <begin position="343"/>
        <end position="363"/>
    </location>
</feature>
<keyword evidence="1" id="KW-0472">Membrane</keyword>
<keyword evidence="4" id="KW-0436">Ligase</keyword>
<dbReference type="EC" id="2.3.1.-" evidence="4"/>
<dbReference type="EMBL" id="LR134313">
    <property type="protein sequence ID" value="VEF00330.1"/>
    <property type="molecule type" value="Genomic_DNA"/>
</dbReference>
<protein>
    <submittedName>
        <fullName evidence="4">Putative LipO-oligosaccharide acyltransferase</fullName>
        <ecNumber evidence="4">2.3.1.-</ecNumber>
        <ecNumber evidence="4">6.2.1.3</ecNumber>
    </submittedName>
</protein>
<feature type="transmembrane region" description="Helical" evidence="1">
    <location>
        <begin position="7"/>
        <end position="25"/>
    </location>
</feature>
<keyword evidence="1" id="KW-0812">Transmembrane</keyword>
<organism evidence="4 5">
    <name type="scientific">Neisseria canis</name>
    <dbReference type="NCBI Taxonomy" id="493"/>
    <lineage>
        <taxon>Bacteria</taxon>
        <taxon>Pseudomonadati</taxon>
        <taxon>Pseudomonadota</taxon>
        <taxon>Betaproteobacteria</taxon>
        <taxon>Neisseriales</taxon>
        <taxon>Neisseriaceae</taxon>
        <taxon>Neisseria</taxon>
    </lineage>
</organism>
<dbReference type="InterPro" id="IPR050879">
    <property type="entry name" value="Acyltransferase_3"/>
</dbReference>
<dbReference type="InterPro" id="IPR002656">
    <property type="entry name" value="Acyl_transf_3_dom"/>
</dbReference>
<evidence type="ECO:0000313" key="5">
    <source>
        <dbReference type="Proteomes" id="UP000279284"/>
    </source>
</evidence>